<organism evidence="11 12">
    <name type="scientific">Geomobilimonas luticola</name>
    <dbReference type="NCBI Taxonomy" id="1114878"/>
    <lineage>
        <taxon>Bacteria</taxon>
        <taxon>Pseudomonadati</taxon>
        <taxon>Thermodesulfobacteriota</taxon>
        <taxon>Desulfuromonadia</taxon>
        <taxon>Geobacterales</taxon>
        <taxon>Geobacteraceae</taxon>
        <taxon>Geomobilimonas</taxon>
    </lineage>
</organism>
<dbReference type="InterPro" id="IPR004838">
    <property type="entry name" value="NHTrfase_class1_PyrdxlP-BS"/>
</dbReference>
<keyword evidence="5" id="KW-0169">Cobalamin biosynthesis</keyword>
<keyword evidence="7 11" id="KW-0456">Lyase</keyword>
<evidence type="ECO:0000256" key="7">
    <source>
        <dbReference type="ARBA" id="ARBA00023239"/>
    </source>
</evidence>
<accession>A0ABS5SAL9</accession>
<evidence type="ECO:0000256" key="8">
    <source>
        <dbReference type="ARBA" id="ARBA00029996"/>
    </source>
</evidence>
<comment type="cofactor">
    <cofactor evidence="1">
        <name>pyridoxal 5'-phosphate</name>
        <dbReference type="ChEBI" id="CHEBI:597326"/>
    </cofactor>
</comment>
<dbReference type="Gene3D" id="3.40.640.10">
    <property type="entry name" value="Type I PLP-dependent aspartate aminotransferase-like (Major domain)"/>
    <property type="match status" value="1"/>
</dbReference>
<evidence type="ECO:0000256" key="2">
    <source>
        <dbReference type="ARBA" id="ARBA00003444"/>
    </source>
</evidence>
<comment type="catalytic activity">
    <reaction evidence="9">
        <text>O-phospho-L-threonine + H(+) = (R)-1-aminopropan-2-yl phosphate + CO2</text>
        <dbReference type="Rhea" id="RHEA:11492"/>
        <dbReference type="ChEBI" id="CHEBI:15378"/>
        <dbReference type="ChEBI" id="CHEBI:16526"/>
        <dbReference type="ChEBI" id="CHEBI:58563"/>
        <dbReference type="ChEBI" id="CHEBI:58675"/>
        <dbReference type="EC" id="4.1.1.81"/>
    </reaction>
</comment>
<dbReference type="Pfam" id="PF00155">
    <property type="entry name" value="Aminotran_1_2"/>
    <property type="match status" value="1"/>
</dbReference>
<dbReference type="Gene3D" id="3.90.1150.10">
    <property type="entry name" value="Aspartate Aminotransferase, domain 1"/>
    <property type="match status" value="1"/>
</dbReference>
<keyword evidence="6" id="KW-0663">Pyridoxal phosphate</keyword>
<dbReference type="SUPFAM" id="SSF53383">
    <property type="entry name" value="PLP-dependent transferases"/>
    <property type="match status" value="1"/>
</dbReference>
<evidence type="ECO:0000256" key="1">
    <source>
        <dbReference type="ARBA" id="ARBA00001933"/>
    </source>
</evidence>
<keyword evidence="12" id="KW-1185">Reference proteome</keyword>
<dbReference type="EMBL" id="JAHCVK010000001">
    <property type="protein sequence ID" value="MBT0652220.1"/>
    <property type="molecule type" value="Genomic_DNA"/>
</dbReference>
<dbReference type="InterPro" id="IPR015421">
    <property type="entry name" value="PyrdxlP-dep_Trfase_major"/>
</dbReference>
<dbReference type="CDD" id="cd00609">
    <property type="entry name" value="AAT_like"/>
    <property type="match status" value="1"/>
</dbReference>
<proteinExistence type="predicted"/>
<dbReference type="PANTHER" id="PTHR42885">
    <property type="entry name" value="HISTIDINOL-PHOSPHATE AMINOTRANSFERASE-RELATED"/>
    <property type="match status" value="1"/>
</dbReference>
<dbReference type="GO" id="GO:0048472">
    <property type="term" value="F:threonine-phosphate decarboxylase activity"/>
    <property type="evidence" value="ECO:0007669"/>
    <property type="project" value="UniProtKB-EC"/>
</dbReference>
<evidence type="ECO:0000313" key="12">
    <source>
        <dbReference type="Proteomes" id="UP000756860"/>
    </source>
</evidence>
<evidence type="ECO:0000259" key="10">
    <source>
        <dbReference type="Pfam" id="PF00155"/>
    </source>
</evidence>
<comment type="caution">
    <text evidence="11">The sequence shown here is derived from an EMBL/GenBank/DDBJ whole genome shotgun (WGS) entry which is preliminary data.</text>
</comment>
<feature type="domain" description="Aminotransferase class I/classII large" evidence="10">
    <location>
        <begin position="24"/>
        <end position="353"/>
    </location>
</feature>
<evidence type="ECO:0000256" key="4">
    <source>
        <dbReference type="ARBA" id="ARBA00012285"/>
    </source>
</evidence>
<dbReference type="PANTHER" id="PTHR42885:SF1">
    <property type="entry name" value="THREONINE-PHOSPHATE DECARBOXYLASE"/>
    <property type="match status" value="1"/>
</dbReference>
<evidence type="ECO:0000256" key="6">
    <source>
        <dbReference type="ARBA" id="ARBA00022898"/>
    </source>
</evidence>
<evidence type="ECO:0000256" key="5">
    <source>
        <dbReference type="ARBA" id="ARBA00022573"/>
    </source>
</evidence>
<protein>
    <recommendedName>
        <fullName evidence="4">threonine-phosphate decarboxylase</fullName>
        <ecNumber evidence="4">4.1.1.81</ecNumber>
    </recommendedName>
    <alternativeName>
        <fullName evidence="8">L-threonine-O-3-phosphate decarboxylase</fullName>
    </alternativeName>
</protein>
<dbReference type="InterPro" id="IPR015422">
    <property type="entry name" value="PyrdxlP-dep_Trfase_small"/>
</dbReference>
<evidence type="ECO:0000313" key="11">
    <source>
        <dbReference type="EMBL" id="MBT0652220.1"/>
    </source>
</evidence>
<dbReference type="RefSeq" id="WP_214174174.1">
    <property type="nucleotide sequence ID" value="NZ_JAHCVK010000001.1"/>
</dbReference>
<name>A0ABS5SAL9_9BACT</name>
<evidence type="ECO:0000256" key="3">
    <source>
        <dbReference type="ARBA" id="ARBA00004953"/>
    </source>
</evidence>
<dbReference type="Proteomes" id="UP000756860">
    <property type="component" value="Unassembled WGS sequence"/>
</dbReference>
<dbReference type="EC" id="4.1.1.81" evidence="4"/>
<dbReference type="InterPro" id="IPR004839">
    <property type="entry name" value="Aminotransferase_I/II_large"/>
</dbReference>
<dbReference type="InterPro" id="IPR005860">
    <property type="entry name" value="CobD"/>
</dbReference>
<sequence length="359" mass="38834">MSTDFEHGGNVFAVARSLGIAPEELLDFSASINPLGMAPAVREAVMASFDRLLHYPDSEATELRCALAALHGVTEQNICVANGSTELIYLAPRLVEGKRGLIVAPPFAEYAKALTLAGWSVDYHELRPADGFVLDPERLREQLGGGYDILFLGNPGNPTGRLVPRAEVAELLDICRAAGTFLVLDEAFMDFCEEGSAKELVCRNDRAVLFRSLTKFYALPGLRLGCAIGSPKVIARLQALRGPWSVNGVAQVAGLASLADGEYRGRTLALIDKERERLLAGLGRIAGLKPYRSAANYLLVEIVQGPAAGELCRKLLAERILLRNCANFAGLDNRFFRVAVRGREENERLLAALATVLAT</sequence>
<evidence type="ECO:0000256" key="9">
    <source>
        <dbReference type="ARBA" id="ARBA00048531"/>
    </source>
</evidence>
<comment type="function">
    <text evidence="2">Decarboxylates L-threonine-O-3-phosphate to yield (R)-1-amino-2-propanol O-2-phosphate, the precursor for the linkage between the nucleotide loop and the corrin ring in cobalamin.</text>
</comment>
<comment type="pathway">
    <text evidence="3">Cofactor biosynthesis; adenosylcobalamin biosynthesis.</text>
</comment>
<dbReference type="NCBIfam" id="TIGR01140">
    <property type="entry name" value="L_thr_O3P_dcar"/>
    <property type="match status" value="1"/>
</dbReference>
<dbReference type="PROSITE" id="PS00105">
    <property type="entry name" value="AA_TRANSFER_CLASS_1"/>
    <property type="match status" value="1"/>
</dbReference>
<reference evidence="11 12" key="1">
    <citation type="submission" date="2021-05" db="EMBL/GenBank/DDBJ databases">
        <title>The draft genome of Geobacter luticola JCM 17780.</title>
        <authorList>
            <person name="Xu Z."/>
            <person name="Masuda Y."/>
            <person name="Itoh H."/>
            <person name="Senoo K."/>
        </authorList>
    </citation>
    <scope>NUCLEOTIDE SEQUENCE [LARGE SCALE GENOMIC DNA]</scope>
    <source>
        <strain evidence="11 12">JCM 17780</strain>
    </source>
</reference>
<gene>
    <name evidence="11" type="ORF">KI810_04075</name>
</gene>
<dbReference type="InterPro" id="IPR015424">
    <property type="entry name" value="PyrdxlP-dep_Trfase"/>
</dbReference>